<evidence type="ECO:0000313" key="1">
    <source>
        <dbReference type="EMBL" id="CAD8063534.1"/>
    </source>
</evidence>
<keyword evidence="2" id="KW-1185">Reference proteome</keyword>
<gene>
    <name evidence="1" type="ORF">PPRIM_AZ9-3.1.T0350013</name>
</gene>
<sequence>MSNNVKNIANNSNFVVSNNNHQQNVNYHYQQQQQQQKQFNQQEEQALILFYIYEDFQNFLNLLYQFIIVKEQFKTDPQNILVSICENKLITQMNLSNSIHYDLSKNQKNSDLISFLKKNKNDIKKNIRSVCPTKCDKEIDKYIQYYENICLSENVQIYNMELKPTQLKVNFNEEVLQKIFPQIQAMDNRINQIRQTQNYNIPSYDQIKSKAQQYQQETLQKLKIQSSNKLKR</sequence>
<name>A0A8S1LL86_PARPR</name>
<protein>
    <submittedName>
        <fullName evidence="1">Uncharacterized protein</fullName>
    </submittedName>
</protein>
<proteinExistence type="predicted"/>
<comment type="caution">
    <text evidence="1">The sequence shown here is derived from an EMBL/GenBank/DDBJ whole genome shotgun (WGS) entry which is preliminary data.</text>
</comment>
<dbReference type="EMBL" id="CAJJDM010000034">
    <property type="protein sequence ID" value="CAD8063534.1"/>
    <property type="molecule type" value="Genomic_DNA"/>
</dbReference>
<organism evidence="1 2">
    <name type="scientific">Paramecium primaurelia</name>
    <dbReference type="NCBI Taxonomy" id="5886"/>
    <lineage>
        <taxon>Eukaryota</taxon>
        <taxon>Sar</taxon>
        <taxon>Alveolata</taxon>
        <taxon>Ciliophora</taxon>
        <taxon>Intramacronucleata</taxon>
        <taxon>Oligohymenophorea</taxon>
        <taxon>Peniculida</taxon>
        <taxon>Parameciidae</taxon>
        <taxon>Paramecium</taxon>
    </lineage>
</organism>
<evidence type="ECO:0000313" key="2">
    <source>
        <dbReference type="Proteomes" id="UP000688137"/>
    </source>
</evidence>
<dbReference type="OMA" id="QNTHYHY"/>
<accession>A0A8S1LL86</accession>
<reference evidence="1" key="1">
    <citation type="submission" date="2021-01" db="EMBL/GenBank/DDBJ databases">
        <authorList>
            <consortium name="Genoscope - CEA"/>
            <person name="William W."/>
        </authorList>
    </citation>
    <scope>NUCLEOTIDE SEQUENCE</scope>
</reference>
<dbReference type="Proteomes" id="UP000688137">
    <property type="component" value="Unassembled WGS sequence"/>
</dbReference>
<dbReference type="AlphaFoldDB" id="A0A8S1LL86"/>